<proteinExistence type="predicted"/>
<evidence type="ECO:0000313" key="2">
    <source>
        <dbReference type="EMBL" id="MBV4357590.1"/>
    </source>
</evidence>
<feature type="signal peptide" evidence="1">
    <location>
        <begin position="1"/>
        <end position="22"/>
    </location>
</feature>
<dbReference type="RefSeq" id="WP_217791244.1">
    <property type="nucleotide sequence ID" value="NZ_JAHSPG010000006.1"/>
</dbReference>
<dbReference type="Proteomes" id="UP000812270">
    <property type="component" value="Unassembled WGS sequence"/>
</dbReference>
<evidence type="ECO:0000256" key="1">
    <source>
        <dbReference type="SAM" id="SignalP"/>
    </source>
</evidence>
<dbReference type="EMBL" id="JAHSPG010000006">
    <property type="protein sequence ID" value="MBV4357590.1"/>
    <property type="molecule type" value="Genomic_DNA"/>
</dbReference>
<reference evidence="2" key="1">
    <citation type="submission" date="2021-06" db="EMBL/GenBank/DDBJ databases">
        <authorList>
            <person name="Huq M.A."/>
        </authorList>
    </citation>
    <scope>NUCLEOTIDE SEQUENCE</scope>
    <source>
        <strain evidence="2">MAH-26</strain>
    </source>
</reference>
<feature type="chain" id="PRO_5038571565" evidence="1">
    <location>
        <begin position="23"/>
        <end position="257"/>
    </location>
</feature>
<name>A0A9E2SBZ7_9BACT</name>
<evidence type="ECO:0000313" key="3">
    <source>
        <dbReference type="Proteomes" id="UP000812270"/>
    </source>
</evidence>
<keyword evidence="1" id="KW-0732">Signal</keyword>
<sequence length="257" mass="28202">MKTLKLIAFILVALVGTNVAFAKCGTNGIFCLSQRPTLNKNGLIVLEFYSLSQPLVADLNGKYPVYLKSSDKKVQLNVVEILKGEMWVTQVVLKPATGLLVGKRYSLEIANLPKYEDGPRTYNDSTKKLEPLSFKITDTVDNEIPVLNGSPKIDKETFIQYGCGPETFVYFNLSGQDKSELFARATVKNKTTGLSTTYILRIEDGLAKVGHGMCSGAFLFKDGENFEVTFQLFDQSGNVSAATQAISFTKPEPAAET</sequence>
<dbReference type="AlphaFoldDB" id="A0A9E2SBZ7"/>
<gene>
    <name evidence="2" type="ORF">KTO63_10555</name>
</gene>
<accession>A0A9E2SBZ7</accession>
<keyword evidence="3" id="KW-1185">Reference proteome</keyword>
<comment type="caution">
    <text evidence="2">The sequence shown here is derived from an EMBL/GenBank/DDBJ whole genome shotgun (WGS) entry which is preliminary data.</text>
</comment>
<organism evidence="2 3">
    <name type="scientific">Pinibacter aurantiacus</name>
    <dbReference type="NCBI Taxonomy" id="2851599"/>
    <lineage>
        <taxon>Bacteria</taxon>
        <taxon>Pseudomonadati</taxon>
        <taxon>Bacteroidota</taxon>
        <taxon>Chitinophagia</taxon>
        <taxon>Chitinophagales</taxon>
        <taxon>Chitinophagaceae</taxon>
        <taxon>Pinibacter</taxon>
    </lineage>
</organism>
<protein>
    <submittedName>
        <fullName evidence="2">Uncharacterized protein</fullName>
    </submittedName>
</protein>